<evidence type="ECO:0000259" key="1">
    <source>
        <dbReference type="PROSITE" id="PS51740"/>
    </source>
</evidence>
<dbReference type="Gene3D" id="2.10.260.10">
    <property type="match status" value="1"/>
</dbReference>
<dbReference type="Pfam" id="PF04014">
    <property type="entry name" value="MazE_antitoxin"/>
    <property type="match status" value="1"/>
</dbReference>
<organism evidence="2">
    <name type="scientific">marine sediment metagenome</name>
    <dbReference type="NCBI Taxonomy" id="412755"/>
    <lineage>
        <taxon>unclassified sequences</taxon>
        <taxon>metagenomes</taxon>
        <taxon>ecological metagenomes</taxon>
    </lineage>
</organism>
<dbReference type="NCBIfam" id="TIGR01439">
    <property type="entry name" value="lp_hng_hel_AbrB"/>
    <property type="match status" value="1"/>
</dbReference>
<comment type="caution">
    <text evidence="2">The sequence shown here is derived from an EMBL/GenBank/DDBJ whole genome shotgun (WGS) entry which is preliminary data.</text>
</comment>
<dbReference type="GO" id="GO:0003677">
    <property type="term" value="F:DNA binding"/>
    <property type="evidence" value="ECO:0007669"/>
    <property type="project" value="InterPro"/>
</dbReference>
<dbReference type="PROSITE" id="PS51740">
    <property type="entry name" value="SPOVT_ABRB"/>
    <property type="match status" value="1"/>
</dbReference>
<dbReference type="EMBL" id="LAZR01015170">
    <property type="protein sequence ID" value="KKM14329.1"/>
    <property type="molecule type" value="Genomic_DNA"/>
</dbReference>
<name>A0A0F9I3V5_9ZZZZ</name>
<sequence>MIEEKKVTITNKGMISIPAAFRKSYGLKDGDKVLIIEDEGTLKIIPLKDIDELKRKSYNTKEMLDQMKKSKIEELSREA</sequence>
<dbReference type="SMART" id="SM00966">
    <property type="entry name" value="SpoVT_AbrB"/>
    <property type="match status" value="1"/>
</dbReference>
<dbReference type="InterPro" id="IPR037914">
    <property type="entry name" value="SpoVT-AbrB_sf"/>
</dbReference>
<reference evidence="2" key="1">
    <citation type="journal article" date="2015" name="Nature">
        <title>Complex archaea that bridge the gap between prokaryotes and eukaryotes.</title>
        <authorList>
            <person name="Spang A."/>
            <person name="Saw J.H."/>
            <person name="Jorgensen S.L."/>
            <person name="Zaremba-Niedzwiedzka K."/>
            <person name="Martijn J."/>
            <person name="Lind A.E."/>
            <person name="van Eijk R."/>
            <person name="Schleper C."/>
            <person name="Guy L."/>
            <person name="Ettema T.J."/>
        </authorList>
    </citation>
    <scope>NUCLEOTIDE SEQUENCE</scope>
</reference>
<dbReference type="InterPro" id="IPR007159">
    <property type="entry name" value="SpoVT-AbrB_dom"/>
</dbReference>
<dbReference type="SUPFAM" id="SSF89447">
    <property type="entry name" value="AbrB/MazE/MraZ-like"/>
    <property type="match status" value="1"/>
</dbReference>
<protein>
    <recommendedName>
        <fullName evidence="1">SpoVT-AbrB domain-containing protein</fullName>
    </recommendedName>
</protein>
<dbReference type="AlphaFoldDB" id="A0A0F9I3V5"/>
<evidence type="ECO:0000313" key="2">
    <source>
        <dbReference type="EMBL" id="KKM14329.1"/>
    </source>
</evidence>
<proteinExistence type="predicted"/>
<gene>
    <name evidence="2" type="ORF">LCGC14_1707230</name>
</gene>
<accession>A0A0F9I3V5</accession>
<feature type="domain" description="SpoVT-AbrB" evidence="1">
    <location>
        <begin position="4"/>
        <end position="49"/>
    </location>
</feature>